<sequence length="605" mass="67789">MNPEQRALSITGNTIYHLIFAQAGSLSKAFLEYIMNSVDAGATEIQLTLGKKEFTYSDNGCGITTREEVEKYFDVFGFDHATEEELAKGRTYGQFGIGRAQMWAFARTLWRSGRISMNVDIKARGLNYEFQEDCDAITGMTITGTFYEPMNESSVINTVSELTELALYAPIPVIVNGARISKDPTQEKWTVETDDAWILIKDTKATLDVYNQGIHVRSYNHWNVGVGGVVVTKPGRALKLNMARTDILTSQCDLWASIRKFLVKTTKERVERSARLTDQDLDTLAFATVNRSADWETLKKARYIRDVSGRGLTLDDLCHRAAEGIIITVADKEGSPYADRAHQRRIALVLSRRTLSRFHVDSVTALIEIFKGYLGTFGPGDYTQQSHLRALNNAKIFDDLHQAAPDLRGHYDLTPAPKLTPDEKAVLYALTKVNGPVRQLAHQSNPKPTGVYTRTRQLRAGDSDVAQAWTNSSTLIAFRRDTLKWPRQTGLSGMMRLVCLLLHEYQHDAGSIGSDLHDTDFYRRMHDTVIESPELHRIGIRAFRKYVAYCKAHNIKLLRLPIASLDDLDLEAAALGVDANEEDLSDVGEFHAALEQPVDQQPQAS</sequence>
<dbReference type="RefSeq" id="WP_309854732.1">
    <property type="nucleotide sequence ID" value="NZ_JAVDQJ010000005.1"/>
</dbReference>
<accession>A0AAE3XBC0</accession>
<proteinExistence type="predicted"/>
<evidence type="ECO:0000313" key="2">
    <source>
        <dbReference type="Proteomes" id="UP001185331"/>
    </source>
</evidence>
<name>A0AAE3XBC0_9DEIO</name>
<gene>
    <name evidence="1" type="ORF">J2Y00_001900</name>
</gene>
<reference evidence="1" key="1">
    <citation type="submission" date="2023-07" db="EMBL/GenBank/DDBJ databases">
        <title>Sorghum-associated microbial communities from plants grown in Nebraska, USA.</title>
        <authorList>
            <person name="Schachtman D."/>
        </authorList>
    </citation>
    <scope>NUCLEOTIDE SEQUENCE</scope>
    <source>
        <strain evidence="1">BE330</strain>
    </source>
</reference>
<dbReference type="SUPFAM" id="SSF55874">
    <property type="entry name" value="ATPase domain of HSP90 chaperone/DNA topoisomerase II/histidine kinase"/>
    <property type="match status" value="1"/>
</dbReference>
<evidence type="ECO:0000313" key="1">
    <source>
        <dbReference type="EMBL" id="MDR6218337.1"/>
    </source>
</evidence>
<comment type="caution">
    <text evidence="1">The sequence shown here is derived from an EMBL/GenBank/DDBJ whole genome shotgun (WGS) entry which is preliminary data.</text>
</comment>
<dbReference type="Proteomes" id="UP001185331">
    <property type="component" value="Unassembled WGS sequence"/>
</dbReference>
<dbReference type="EMBL" id="JAVDQK010000004">
    <property type="protein sequence ID" value="MDR6218337.1"/>
    <property type="molecule type" value="Genomic_DNA"/>
</dbReference>
<dbReference type="Pfam" id="PF13589">
    <property type="entry name" value="HATPase_c_3"/>
    <property type="match status" value="1"/>
</dbReference>
<protein>
    <submittedName>
        <fullName evidence="1">Uncharacterized protein</fullName>
    </submittedName>
</protein>
<dbReference type="Gene3D" id="3.30.565.10">
    <property type="entry name" value="Histidine kinase-like ATPase, C-terminal domain"/>
    <property type="match status" value="1"/>
</dbReference>
<dbReference type="InterPro" id="IPR036890">
    <property type="entry name" value="HATPase_C_sf"/>
</dbReference>
<dbReference type="AlphaFoldDB" id="A0AAE3XBC0"/>
<organism evidence="1 2">
    <name type="scientific">Deinococcus soli</name>
    <name type="common">ex Cha et al. 2016</name>
    <dbReference type="NCBI Taxonomy" id="1309411"/>
    <lineage>
        <taxon>Bacteria</taxon>
        <taxon>Thermotogati</taxon>
        <taxon>Deinococcota</taxon>
        <taxon>Deinococci</taxon>
        <taxon>Deinococcales</taxon>
        <taxon>Deinococcaceae</taxon>
        <taxon>Deinococcus</taxon>
    </lineage>
</organism>